<evidence type="ECO:0000256" key="4">
    <source>
        <dbReference type="ARBA" id="ARBA00022989"/>
    </source>
</evidence>
<dbReference type="VEuPathDB" id="VectorBase:PPAPM1_009176"/>
<keyword evidence="4" id="KW-1133">Transmembrane helix</keyword>
<proteinExistence type="inferred from homology"/>
<dbReference type="SUPFAM" id="SSF82866">
    <property type="entry name" value="Multidrug efflux transporter AcrB transmembrane domain"/>
    <property type="match status" value="2"/>
</dbReference>
<dbReference type="GO" id="GO:0005886">
    <property type="term" value="C:plasma membrane"/>
    <property type="evidence" value="ECO:0007669"/>
    <property type="project" value="TreeGrafter"/>
</dbReference>
<dbReference type="GO" id="GO:0005119">
    <property type="term" value="F:smoothened binding"/>
    <property type="evidence" value="ECO:0007669"/>
    <property type="project" value="TreeGrafter"/>
</dbReference>
<dbReference type="Proteomes" id="UP000092462">
    <property type="component" value="Unassembled WGS sequence"/>
</dbReference>
<dbReference type="VEuPathDB" id="VectorBase:PPAI009746"/>
<keyword evidence="3" id="KW-0812">Transmembrane</keyword>
<evidence type="ECO:0000256" key="1">
    <source>
        <dbReference type="ARBA" id="ARBA00004141"/>
    </source>
</evidence>
<organism evidence="7 8">
    <name type="scientific">Phlebotomus papatasi</name>
    <name type="common">Sandfly</name>
    <dbReference type="NCBI Taxonomy" id="29031"/>
    <lineage>
        <taxon>Eukaryota</taxon>
        <taxon>Metazoa</taxon>
        <taxon>Ecdysozoa</taxon>
        <taxon>Arthropoda</taxon>
        <taxon>Hexapoda</taxon>
        <taxon>Insecta</taxon>
        <taxon>Pterygota</taxon>
        <taxon>Neoptera</taxon>
        <taxon>Endopterygota</taxon>
        <taxon>Diptera</taxon>
        <taxon>Nematocera</taxon>
        <taxon>Psychodoidea</taxon>
        <taxon>Psychodidae</taxon>
        <taxon>Phlebotomus</taxon>
        <taxon>Phlebotomus</taxon>
    </lineage>
</organism>
<evidence type="ECO:0000313" key="8">
    <source>
        <dbReference type="Proteomes" id="UP000092462"/>
    </source>
</evidence>
<protein>
    <submittedName>
        <fullName evidence="7">Uncharacterized protein</fullName>
    </submittedName>
</protein>
<keyword evidence="8" id="KW-1185">Reference proteome</keyword>
<keyword evidence="6" id="KW-0325">Glycoprotein</keyword>
<dbReference type="PANTHER" id="PTHR46022">
    <property type="entry name" value="PROTEIN PATCHED"/>
    <property type="match status" value="1"/>
</dbReference>
<accession>A0A1B0EZA4</accession>
<comment type="similarity">
    <text evidence="2">Belongs to the patched family.</text>
</comment>
<dbReference type="Gene3D" id="1.20.1640.10">
    <property type="entry name" value="Multidrug efflux transporter AcrB transmembrane domain"/>
    <property type="match status" value="2"/>
</dbReference>
<dbReference type="GO" id="GO:0097108">
    <property type="term" value="F:hedgehog family protein binding"/>
    <property type="evidence" value="ECO:0007669"/>
    <property type="project" value="TreeGrafter"/>
</dbReference>
<sequence>MHELPRVPDSHGDHIDEKLFSDLYVRTSWVDAATAFQQIESGKARGRRLAVYIRSVLQVHLYSLGCYLQKHAGKVIFVAILVLSSFCVGLKSATIHSKVQQLWIQDGGRLEEELKYTMKSLGETGSATHQLVIQVSKEPNVSILHTHALMVHLEVLRRATAVTVHMFDTTWGLKDMCYSMNAPNFDVHLIEQIFDNIIPCAIITPLDCFWEGSKLLGPEFPVHIPGLAKKLQWSSLNPQHLLKNMEALNYHFPSKTIEKYLKGAGITTGYTEKPCLDLRDPQCPETARNKNSTQALDIGAELTGGCYGYATKYMHWPETLITGGAFRNKTGHLKKVTALQSVVQLMGEREMYEYWNNHYKVHHLSWSPEKATAVLTEWQKKFSIEVSKIVKMDELTTSYNIFAFSSAALDEILEKYSNPSPMGLAIGVVTIVVYAGIVLSNFQNPVRSQMGLGIAGVLLVGVSTAAGLGFCALLGIPFNAATTQVVPFLALGLGVDHLFLLSHEYSKQTNEEQTAGILKKVGLSVFVSAACTTGSFLAAVLIPVPALRLFCLQAAILLTFNLAAVVIVFPALISLDQRRRRANKIDLLCCCLPPMPEKTIKQHNKAAAFHSDILTECSFGNFLRFSLVEFVEKCYVPFIMKRIVKSAGMTLFAIALAFGLYGTLKLQDGLELTDLVPKNSEEHKFLHAQEKLFGFYSMFAVTQGDFEYPMNQKLLHEYHEAFVRVSHVRKNDNGGLPDFWLGLFRDWLLDLQKAFDRDFAQGRITQERWFANASDDAILAYKLLVQTGHVDNPIDKSLATQNRLVDHEGIINPKAFYNYLSAWASNDILAYGASQGNLRPEPREWNHQSPRDFELKIPKSAPLTYTQLPFFLHGLHDTTEIKATITQIREICEKFEARGLPNYPSGIPFTFWEQYMNLRENLTLALGAALGMAFILVAIALLSLWGAFLIIFCVVATLVQLLGLMTLLDIKLSAIPAIILVLSIGLSVCFTIHISLVR</sequence>
<dbReference type="PANTHER" id="PTHR46022:SF1">
    <property type="entry name" value="PROTEIN PATCHED"/>
    <property type="match status" value="1"/>
</dbReference>
<dbReference type="GO" id="GO:0045879">
    <property type="term" value="P:negative regulation of smoothened signaling pathway"/>
    <property type="evidence" value="ECO:0007669"/>
    <property type="project" value="TreeGrafter"/>
</dbReference>
<evidence type="ECO:0000256" key="2">
    <source>
        <dbReference type="ARBA" id="ARBA00005585"/>
    </source>
</evidence>
<dbReference type="PROSITE" id="PS50156">
    <property type="entry name" value="SSD"/>
    <property type="match status" value="1"/>
</dbReference>
<dbReference type="EMBL" id="AJVK01017087">
    <property type="status" value="NOT_ANNOTATED_CDS"/>
    <property type="molecule type" value="Genomic_DNA"/>
</dbReference>
<evidence type="ECO:0000256" key="6">
    <source>
        <dbReference type="ARBA" id="ARBA00023180"/>
    </source>
</evidence>
<evidence type="ECO:0000256" key="3">
    <source>
        <dbReference type="ARBA" id="ARBA00022692"/>
    </source>
</evidence>
<dbReference type="Pfam" id="PF12349">
    <property type="entry name" value="Sterol-sensing"/>
    <property type="match status" value="1"/>
</dbReference>
<dbReference type="GO" id="GO:0008158">
    <property type="term" value="F:hedgehog receptor activity"/>
    <property type="evidence" value="ECO:0007669"/>
    <property type="project" value="TreeGrafter"/>
</dbReference>
<reference evidence="7" key="1">
    <citation type="submission" date="2022-08" db="UniProtKB">
        <authorList>
            <consortium name="EnsemblMetazoa"/>
        </authorList>
    </citation>
    <scope>IDENTIFICATION</scope>
    <source>
        <strain evidence="7">Israel</strain>
    </source>
</reference>
<name>A0A1B0EZA4_PHLPP</name>
<comment type="subcellular location">
    <subcellularLocation>
        <location evidence="1">Membrane</location>
        <topology evidence="1">Multi-pass membrane protein</topology>
    </subcellularLocation>
</comment>
<dbReference type="EMBL" id="AJVK01017086">
    <property type="status" value="NOT_ANNOTATED_CDS"/>
    <property type="molecule type" value="Genomic_DNA"/>
</dbReference>
<dbReference type="EnsemblMetazoa" id="PPAI009746-RA">
    <property type="protein sequence ID" value="PPAI009746-PA"/>
    <property type="gene ID" value="PPAI009746"/>
</dbReference>
<evidence type="ECO:0000256" key="5">
    <source>
        <dbReference type="ARBA" id="ARBA00023136"/>
    </source>
</evidence>
<evidence type="ECO:0000313" key="7">
    <source>
        <dbReference type="EnsemblMetazoa" id="PPAI009746-PA"/>
    </source>
</evidence>
<dbReference type="InterPro" id="IPR000731">
    <property type="entry name" value="SSD"/>
</dbReference>
<dbReference type="AlphaFoldDB" id="A0A1B0EZA4"/>
<keyword evidence="5" id="KW-0472">Membrane</keyword>
<dbReference type="InterPro" id="IPR053958">
    <property type="entry name" value="HMGCR/SNAP/NPC1-like_SSD"/>
</dbReference>